<protein>
    <submittedName>
        <fullName evidence="1">Uncharacterized conserved protein (COG2071)</fullName>
    </submittedName>
</protein>
<sequence length="280" mass="31812">MEQKLQRSRSLQERLGRVYHQPIDVESWTNKRITVNYRVPLEQLEQLVPDCVTVEEIRDTGTGMLSMCACDFSVTKLGPVPMPRVHTNEVLCRISVSVPKNGTQRRAYYTLRSDTSSRFLGLCGGFFSHFRKATSSFDRVDDGDTYALRCRADDSLCNGELTASMDSISDEPPETTVFDDVTEATDFVLELDGSCGYNFAKEKLSFQDIDYPDWDVSFCHDFSLDSSLIDYLETSFDLDLTFDCALYMGDVDQTWRRSWMYEPTPTFEETSGGHAVPADD</sequence>
<proteinExistence type="predicted"/>
<dbReference type="Proteomes" id="UP000186914">
    <property type="component" value="Unassembled WGS sequence"/>
</dbReference>
<reference evidence="2" key="1">
    <citation type="submission" date="2017-01" db="EMBL/GenBank/DDBJ databases">
        <authorList>
            <person name="Varghese N."/>
            <person name="Submissions S."/>
        </authorList>
    </citation>
    <scope>NUCLEOTIDE SEQUENCE [LARGE SCALE GENOMIC DNA]</scope>
    <source>
        <strain evidence="2">CGMCC 1.7737</strain>
    </source>
</reference>
<keyword evidence="2" id="KW-1185">Reference proteome</keyword>
<dbReference type="AlphaFoldDB" id="A0A1N6Y1U9"/>
<dbReference type="RefSeq" id="WP_076429082.1">
    <property type="nucleotide sequence ID" value="NZ_FTNO01000001.1"/>
</dbReference>
<name>A0A1N6Y1U9_9EURY</name>
<gene>
    <name evidence="1" type="ORF">SAMN05421858_1362</name>
</gene>
<accession>A0A1N6Y1U9</accession>
<dbReference type="EMBL" id="FTNO01000001">
    <property type="protein sequence ID" value="SIR08504.1"/>
    <property type="molecule type" value="Genomic_DNA"/>
</dbReference>
<dbReference type="OrthoDB" id="349999at2157"/>
<evidence type="ECO:0000313" key="1">
    <source>
        <dbReference type="EMBL" id="SIR08504.1"/>
    </source>
</evidence>
<evidence type="ECO:0000313" key="2">
    <source>
        <dbReference type="Proteomes" id="UP000186914"/>
    </source>
</evidence>
<organism evidence="1 2">
    <name type="scientific">Haladaptatus litoreus</name>
    <dbReference type="NCBI Taxonomy" id="553468"/>
    <lineage>
        <taxon>Archaea</taxon>
        <taxon>Methanobacteriati</taxon>
        <taxon>Methanobacteriota</taxon>
        <taxon>Stenosarchaea group</taxon>
        <taxon>Halobacteria</taxon>
        <taxon>Halobacteriales</taxon>
        <taxon>Haladaptataceae</taxon>
        <taxon>Haladaptatus</taxon>
    </lineage>
</organism>